<proteinExistence type="predicted"/>
<evidence type="ECO:0000313" key="1">
    <source>
        <dbReference type="EMBL" id="SEK65084.1"/>
    </source>
</evidence>
<organism evidence="1 2">
    <name type="scientific">Chitinophaga rupis</name>
    <dbReference type="NCBI Taxonomy" id="573321"/>
    <lineage>
        <taxon>Bacteria</taxon>
        <taxon>Pseudomonadati</taxon>
        <taxon>Bacteroidota</taxon>
        <taxon>Chitinophagia</taxon>
        <taxon>Chitinophagales</taxon>
        <taxon>Chitinophagaceae</taxon>
        <taxon>Chitinophaga</taxon>
    </lineage>
</organism>
<keyword evidence="2" id="KW-1185">Reference proteome</keyword>
<evidence type="ECO:0000313" key="2">
    <source>
        <dbReference type="Proteomes" id="UP000198984"/>
    </source>
</evidence>
<gene>
    <name evidence="1" type="ORF">SAMN04488505_101632</name>
</gene>
<dbReference type="EMBL" id="FOBB01000001">
    <property type="protein sequence ID" value="SEK65084.1"/>
    <property type="molecule type" value="Genomic_DNA"/>
</dbReference>
<dbReference type="STRING" id="573321.SAMN04488505_101632"/>
<protein>
    <submittedName>
        <fullName evidence="1">Uncharacterized protein</fullName>
    </submittedName>
</protein>
<accession>A0A1H7IS16</accession>
<name>A0A1H7IS16_9BACT</name>
<sequence>MKRAYFVEFTRGERREFHLTFEKDLNVSDESYPYEA</sequence>
<reference evidence="1 2" key="1">
    <citation type="submission" date="2016-10" db="EMBL/GenBank/DDBJ databases">
        <authorList>
            <person name="de Groot N.N."/>
        </authorList>
    </citation>
    <scope>NUCLEOTIDE SEQUENCE [LARGE SCALE GENOMIC DNA]</scope>
    <source>
        <strain evidence="1 2">DSM 21039</strain>
    </source>
</reference>
<dbReference type="AlphaFoldDB" id="A0A1H7IS16"/>
<dbReference type="Proteomes" id="UP000198984">
    <property type="component" value="Unassembled WGS sequence"/>
</dbReference>